<proteinExistence type="predicted"/>
<evidence type="ECO:0000313" key="2">
    <source>
        <dbReference type="EMBL" id="CDI04787.1"/>
    </source>
</evidence>
<reference evidence="2" key="2">
    <citation type="submission" date="2014-03" db="EMBL/GenBank/DDBJ databases">
        <title>Candidatus Competibacter-lineage genomes retrieved from metagenomes reveal functional metabolic diversity.</title>
        <authorList>
            <person name="McIlroy S.J."/>
            <person name="Albertsen M."/>
            <person name="Andresen E.K."/>
            <person name="Saunders A.M."/>
            <person name="Kristiansen R."/>
            <person name="Stokholm-Bjerregaard M."/>
            <person name="Nielsen K.L."/>
            <person name="Nielsen P.H."/>
        </authorList>
    </citation>
    <scope>NUCLEOTIDE SEQUENCE</scope>
    <source>
        <strain evidence="2">Run_A_D11</strain>
    </source>
</reference>
<accession>W6MAJ5</accession>
<reference evidence="2" key="1">
    <citation type="submission" date="2013-07" db="EMBL/GenBank/DDBJ databases">
        <authorList>
            <person name="McIlroy S."/>
        </authorList>
    </citation>
    <scope>NUCLEOTIDE SEQUENCE [LARGE SCALE GENOMIC DNA]</scope>
    <source>
        <strain evidence="2">Run_A_D11</strain>
    </source>
</reference>
<feature type="transmembrane region" description="Helical" evidence="1">
    <location>
        <begin position="42"/>
        <end position="67"/>
    </location>
</feature>
<name>W6MAJ5_9GAMM</name>
<keyword evidence="1" id="KW-1133">Transmembrane helix</keyword>
<keyword evidence="3" id="KW-1185">Reference proteome</keyword>
<keyword evidence="1" id="KW-0812">Transmembrane</keyword>
<evidence type="ECO:0000313" key="3">
    <source>
        <dbReference type="Proteomes" id="UP000035760"/>
    </source>
</evidence>
<dbReference type="AlphaFoldDB" id="W6MAJ5"/>
<dbReference type="Proteomes" id="UP000035760">
    <property type="component" value="Unassembled WGS sequence"/>
</dbReference>
<dbReference type="RefSeq" id="WP_048677221.1">
    <property type="nucleotide sequence ID" value="NZ_CBTJ020000119.1"/>
</dbReference>
<comment type="caution">
    <text evidence="2">The sequence shown here is derived from an EMBL/GenBank/DDBJ whole genome shotgun (WGS) entry which is preliminary data.</text>
</comment>
<organism evidence="2 3">
    <name type="scientific">Candidatus Competibacter denitrificans Run_A_D11</name>
    <dbReference type="NCBI Taxonomy" id="1400863"/>
    <lineage>
        <taxon>Bacteria</taxon>
        <taxon>Pseudomonadati</taxon>
        <taxon>Pseudomonadota</taxon>
        <taxon>Gammaproteobacteria</taxon>
        <taxon>Candidatus Competibacteraceae</taxon>
        <taxon>Candidatus Competibacter</taxon>
    </lineage>
</organism>
<protein>
    <submittedName>
        <fullName evidence="2">Conjugative transfer region protein family</fullName>
    </submittedName>
</protein>
<evidence type="ECO:0000256" key="1">
    <source>
        <dbReference type="SAM" id="Phobius"/>
    </source>
</evidence>
<keyword evidence="1" id="KW-0472">Membrane</keyword>
<gene>
    <name evidence="2" type="ORF">BN873_p70025</name>
</gene>
<sequence length="125" mass="13880">MKPDLTLSQLERGEPLVHFGCTWSEIKTCVWRGAAIALPLTVAAMALTSIPVIGILPGLGLWVGLAYGFTRLIHAQRAGKPLFYEKHRKKVRGFRSPFIQPGVIYQAQRWAGADLKPSRSALKRE</sequence>
<dbReference type="EMBL" id="CBTJ020000119">
    <property type="protein sequence ID" value="CDI04787.1"/>
    <property type="molecule type" value="Genomic_DNA"/>
</dbReference>